<feature type="transmembrane region" description="Helical" evidence="4">
    <location>
        <begin position="287"/>
        <end position="314"/>
    </location>
</feature>
<feature type="transmembrane region" description="Helical" evidence="4">
    <location>
        <begin position="164"/>
        <end position="181"/>
    </location>
</feature>
<feature type="transmembrane region" description="Helical" evidence="4">
    <location>
        <begin position="201"/>
        <end position="224"/>
    </location>
</feature>
<evidence type="ECO:0000313" key="6">
    <source>
        <dbReference type="EMBL" id="AEF81082.1"/>
    </source>
</evidence>
<dbReference type="SMART" id="SM00421">
    <property type="entry name" value="HTH_LUXR"/>
    <property type="match status" value="1"/>
</dbReference>
<dbReference type="EMBL" id="CP001841">
    <property type="protein sequence ID" value="AEF81082.1"/>
    <property type="molecule type" value="Genomic_DNA"/>
</dbReference>
<feature type="transmembrane region" description="Helical" evidence="4">
    <location>
        <begin position="107"/>
        <end position="129"/>
    </location>
</feature>
<evidence type="ECO:0000256" key="4">
    <source>
        <dbReference type="SAM" id="Phobius"/>
    </source>
</evidence>
<evidence type="ECO:0000256" key="2">
    <source>
        <dbReference type="ARBA" id="ARBA00023125"/>
    </source>
</evidence>
<dbReference type="Proteomes" id="UP000009222">
    <property type="component" value="Chromosome"/>
</dbReference>
<feature type="transmembrane region" description="Helical" evidence="4">
    <location>
        <begin position="83"/>
        <end position="101"/>
    </location>
</feature>
<dbReference type="eggNOG" id="COG2197">
    <property type="taxonomic scope" value="Bacteria"/>
</dbReference>
<dbReference type="GO" id="GO:0006355">
    <property type="term" value="P:regulation of DNA-templated transcription"/>
    <property type="evidence" value="ECO:0007669"/>
    <property type="project" value="InterPro"/>
</dbReference>
<evidence type="ECO:0000259" key="5">
    <source>
        <dbReference type="PROSITE" id="PS50043"/>
    </source>
</evidence>
<dbReference type="InParanoid" id="F5YFJ3"/>
<keyword evidence="7" id="KW-1185">Reference proteome</keyword>
<feature type="transmembrane region" description="Helical" evidence="4">
    <location>
        <begin position="230"/>
        <end position="250"/>
    </location>
</feature>
<dbReference type="PRINTS" id="PR00038">
    <property type="entry name" value="HTHLUXR"/>
</dbReference>
<name>F5YFJ3_LEAAZ</name>
<dbReference type="PANTHER" id="PTHR44688">
    <property type="entry name" value="DNA-BINDING TRANSCRIPTIONAL ACTIVATOR DEVR_DOSR"/>
    <property type="match status" value="1"/>
</dbReference>
<dbReference type="PANTHER" id="PTHR44688:SF16">
    <property type="entry name" value="DNA-BINDING TRANSCRIPTIONAL ACTIVATOR DEVR_DOSR"/>
    <property type="match status" value="1"/>
</dbReference>
<feature type="transmembrane region" description="Helical" evidence="4">
    <location>
        <begin position="55"/>
        <end position="71"/>
    </location>
</feature>
<feature type="transmembrane region" description="Helical" evidence="4">
    <location>
        <begin position="257"/>
        <end position="275"/>
    </location>
</feature>
<protein>
    <submittedName>
        <fullName evidence="6">Transcriptional regulator, LuxR family protein</fullName>
    </submittedName>
</protein>
<dbReference type="CDD" id="cd06170">
    <property type="entry name" value="LuxR_C_like"/>
    <property type="match status" value="1"/>
</dbReference>
<sequence>MSVFKKLPKNVVRIKNIRPHVLVYVLMWILYYAWALVFVTAHLPIIGFFNSDLRAFVHWGILFSAALYLCFYKKTWFVKTARIGSIAALIIFLILIYVVPANWLLPLALVLGFILGLVNDSILIPFVYIMNNTEKFYAVLCSNILIILLGLAGKIGLMQIIGERQAALVFLILAFLPVLFFKKADLDAEESTVPPPRPKKITYFSLTINFAFALAVLGFGKFMLDRQDSYIWAFSGGLLGCGIYIIIFAFIRKSLNLAWNICFASFFLGILFAVLDQGFNSGGNTAAFIPAASFLIGLAGTVGMINMFYNIGVIGRKYNNMNHLRITLWFGFAGGGICILISRWFNALAGGAPALLILVLSAVMVFFYFIISPILTRTYFEDDWVDDMESSEIDGDKVLAFNQYKLTKREIEVCRMLLEGYTMRQIGAYLHIAQPTVNTHCTAIYRKTGVTTRWQLGKLFKNL</sequence>
<dbReference type="AlphaFoldDB" id="F5YFJ3"/>
<dbReference type="RefSeq" id="WP_015711838.1">
    <property type="nucleotide sequence ID" value="NC_015577.1"/>
</dbReference>
<keyword evidence="4" id="KW-0812">Transmembrane</keyword>
<feature type="transmembrane region" description="Helical" evidence="4">
    <location>
        <begin position="136"/>
        <end position="158"/>
    </location>
</feature>
<dbReference type="Gene3D" id="1.10.10.10">
    <property type="entry name" value="Winged helix-like DNA-binding domain superfamily/Winged helix DNA-binding domain"/>
    <property type="match status" value="1"/>
</dbReference>
<reference evidence="7" key="1">
    <citation type="submission" date="2009-12" db="EMBL/GenBank/DDBJ databases">
        <title>Complete sequence of Treponema azotonutricium strain ZAS-9.</title>
        <authorList>
            <person name="Tetu S.G."/>
            <person name="Matson E."/>
            <person name="Ren Q."/>
            <person name="Seshadri R."/>
            <person name="Elbourne L."/>
            <person name="Hassan K.A."/>
            <person name="Durkin A."/>
            <person name="Radune D."/>
            <person name="Mohamoud Y."/>
            <person name="Shay R."/>
            <person name="Jin S."/>
            <person name="Zhang X."/>
            <person name="Lucey K."/>
            <person name="Ballor N.R."/>
            <person name="Ottesen E."/>
            <person name="Rosenthal R."/>
            <person name="Allen A."/>
            <person name="Leadbetter J.R."/>
            <person name="Paulsen I.T."/>
        </authorList>
    </citation>
    <scope>NUCLEOTIDE SEQUENCE [LARGE SCALE GENOMIC DNA]</scope>
    <source>
        <strain evidence="7">ATCC BAA-888 / DSM 13862 / ZAS-9</strain>
    </source>
</reference>
<dbReference type="PROSITE" id="PS50043">
    <property type="entry name" value="HTH_LUXR_2"/>
    <property type="match status" value="1"/>
</dbReference>
<dbReference type="SUPFAM" id="SSF46894">
    <property type="entry name" value="C-terminal effector domain of the bipartite response regulators"/>
    <property type="match status" value="1"/>
</dbReference>
<keyword evidence="3" id="KW-0804">Transcription</keyword>
<keyword evidence="4" id="KW-0472">Membrane</keyword>
<gene>
    <name evidence="6" type="ordered locus">TREAZ_0084</name>
</gene>
<keyword evidence="2" id="KW-0238">DNA-binding</keyword>
<keyword evidence="4" id="KW-1133">Transmembrane helix</keyword>
<dbReference type="KEGG" id="taz:TREAZ_0084"/>
<organism evidence="6 7">
    <name type="scientific">Leadbettera azotonutricia (strain ATCC BAA-888 / DSM 13862 / ZAS-9)</name>
    <name type="common">Treponema azotonutricium</name>
    <dbReference type="NCBI Taxonomy" id="545695"/>
    <lineage>
        <taxon>Bacteria</taxon>
        <taxon>Pseudomonadati</taxon>
        <taxon>Spirochaetota</taxon>
        <taxon>Spirochaetia</taxon>
        <taxon>Spirochaetales</taxon>
        <taxon>Breznakiellaceae</taxon>
        <taxon>Leadbettera</taxon>
    </lineage>
</organism>
<dbReference type="OrthoDB" id="9780312at2"/>
<reference evidence="6 7" key="2">
    <citation type="journal article" date="2011" name="ISME J.">
        <title>RNA-seq reveals cooperative metabolic interactions between two termite-gut spirochete species in co-culture.</title>
        <authorList>
            <person name="Rosenthal A.Z."/>
            <person name="Matson E.G."/>
            <person name="Eldar A."/>
            <person name="Leadbetter J.R."/>
        </authorList>
    </citation>
    <scope>NUCLEOTIDE SEQUENCE [LARGE SCALE GENOMIC DNA]</scope>
    <source>
        <strain evidence="7">ATCC BAA-888 / DSM 13862 / ZAS-9</strain>
    </source>
</reference>
<feature type="domain" description="HTH luxR-type" evidence="5">
    <location>
        <begin position="399"/>
        <end position="463"/>
    </location>
</feature>
<feature type="transmembrane region" description="Helical" evidence="4">
    <location>
        <begin position="21"/>
        <end position="49"/>
    </location>
</feature>
<feature type="transmembrane region" description="Helical" evidence="4">
    <location>
        <begin position="351"/>
        <end position="371"/>
    </location>
</feature>
<proteinExistence type="predicted"/>
<dbReference type="GO" id="GO:0003677">
    <property type="term" value="F:DNA binding"/>
    <property type="evidence" value="ECO:0007669"/>
    <property type="project" value="UniProtKB-KW"/>
</dbReference>
<dbReference type="InterPro" id="IPR036388">
    <property type="entry name" value="WH-like_DNA-bd_sf"/>
</dbReference>
<dbReference type="InterPro" id="IPR000792">
    <property type="entry name" value="Tscrpt_reg_LuxR_C"/>
</dbReference>
<evidence type="ECO:0000313" key="7">
    <source>
        <dbReference type="Proteomes" id="UP000009222"/>
    </source>
</evidence>
<evidence type="ECO:0000256" key="1">
    <source>
        <dbReference type="ARBA" id="ARBA00023015"/>
    </source>
</evidence>
<dbReference type="Pfam" id="PF00196">
    <property type="entry name" value="GerE"/>
    <property type="match status" value="1"/>
</dbReference>
<dbReference type="InterPro" id="IPR016032">
    <property type="entry name" value="Sig_transdc_resp-reg_C-effctor"/>
</dbReference>
<feature type="transmembrane region" description="Helical" evidence="4">
    <location>
        <begin position="326"/>
        <end position="345"/>
    </location>
</feature>
<accession>F5YFJ3</accession>
<dbReference type="STRING" id="545695.TREAZ_0084"/>
<keyword evidence="1" id="KW-0805">Transcription regulation</keyword>
<evidence type="ECO:0000256" key="3">
    <source>
        <dbReference type="ARBA" id="ARBA00023163"/>
    </source>
</evidence>
<dbReference type="HOGENOM" id="CLU_590433_0_0_12"/>